<dbReference type="SUPFAM" id="SSF160246">
    <property type="entry name" value="EspE N-terminal domain-like"/>
    <property type="match status" value="1"/>
</dbReference>
<gene>
    <name evidence="5" type="primary">epsE_3</name>
    <name evidence="5" type="ORF">Pla123a_29300</name>
</gene>
<evidence type="ECO:0000256" key="3">
    <source>
        <dbReference type="ARBA" id="ARBA00022840"/>
    </source>
</evidence>
<keyword evidence="6" id="KW-1185">Reference proteome</keyword>
<keyword evidence="2" id="KW-0547">Nucleotide-binding</keyword>
<dbReference type="Gene3D" id="3.40.50.300">
    <property type="entry name" value="P-loop containing nucleotide triphosphate hydrolases"/>
    <property type="match status" value="1"/>
</dbReference>
<dbReference type="CDD" id="cd01129">
    <property type="entry name" value="PulE-GspE-like"/>
    <property type="match status" value="1"/>
</dbReference>
<dbReference type="InterPro" id="IPR007831">
    <property type="entry name" value="T2SS_GspE_N"/>
</dbReference>
<dbReference type="InterPro" id="IPR003593">
    <property type="entry name" value="AAA+_ATPase"/>
</dbReference>
<dbReference type="InterPro" id="IPR001482">
    <property type="entry name" value="T2SS/T4SS_dom"/>
</dbReference>
<feature type="domain" description="Bacterial type II secretion system protein E" evidence="4">
    <location>
        <begin position="395"/>
        <end position="409"/>
    </location>
</feature>
<dbReference type="GO" id="GO:0016887">
    <property type="term" value="F:ATP hydrolysis activity"/>
    <property type="evidence" value="ECO:0007669"/>
    <property type="project" value="TreeGrafter"/>
</dbReference>
<name>A0A5C5YME3_9BACT</name>
<organism evidence="5 6">
    <name type="scientific">Posidoniimonas polymericola</name>
    <dbReference type="NCBI Taxonomy" id="2528002"/>
    <lineage>
        <taxon>Bacteria</taxon>
        <taxon>Pseudomonadati</taxon>
        <taxon>Planctomycetota</taxon>
        <taxon>Planctomycetia</taxon>
        <taxon>Pirellulales</taxon>
        <taxon>Lacipirellulaceae</taxon>
        <taxon>Posidoniimonas</taxon>
    </lineage>
</organism>
<evidence type="ECO:0000256" key="1">
    <source>
        <dbReference type="ARBA" id="ARBA00006611"/>
    </source>
</evidence>
<evidence type="ECO:0000313" key="5">
    <source>
        <dbReference type="EMBL" id="TWT76141.1"/>
    </source>
</evidence>
<dbReference type="AlphaFoldDB" id="A0A5C5YME3"/>
<sequence length="576" mass="63243">MTPAPTLKTTDSAPPKRRMRLGEQLLSSGKITQAELEAALKEQRHGQMLGETLVKLGFLEETDLLPFLAQQCNAPWILLREGGIDPVAARMIPRPLAEQLKCIGLFRVQGELTLAMTNPRDLAAIDRVEQQTGLRVRPVLALESAITEFLNRVYGEGFQVETVTADLEEGAVSLNEEAIELDLEGMANAVDESPVINLVNYILLQAVRQRASDIHIEAGPRTTTVRFRIDGTLREVLKPRREFHPALVSRLKVMAKMNIAEHRLPQDGRIHIVVDRREIDVRASTLPTVLGEKVVLRILDRGSVTFRLDELGIPQQQLGTLKTMLDRPHGLILATGPTGSGKTTTLYSAIELIKSVERNIVTVEDPVEYRLDLINQVHVNSGASLTFAKALRSILRQDPDVIMIGEIRDLETAETAVQAALTGHLVLSTLHTNDAASAVTRLVDMGVAPFKISASLLGVVAQRLLRRVCPACRGSYYPPPTMLDAINYGGDRSRQFVRGSGCDRCFDTGCQGRVGVYELLSVDRTLRELITNGASLDELRDHARASGYQPLLQQGLQAAEDGVVSLDEVVRVIAGD</sequence>
<dbReference type="Proteomes" id="UP000318478">
    <property type="component" value="Unassembled WGS sequence"/>
</dbReference>
<dbReference type="RefSeq" id="WP_146588125.1">
    <property type="nucleotide sequence ID" value="NZ_SJPO01000006.1"/>
</dbReference>
<dbReference type="EMBL" id="SJPO01000006">
    <property type="protein sequence ID" value="TWT76141.1"/>
    <property type="molecule type" value="Genomic_DNA"/>
</dbReference>
<evidence type="ECO:0000259" key="4">
    <source>
        <dbReference type="PROSITE" id="PS00662"/>
    </source>
</evidence>
<dbReference type="PANTHER" id="PTHR30258">
    <property type="entry name" value="TYPE II SECRETION SYSTEM PROTEIN GSPE-RELATED"/>
    <property type="match status" value="1"/>
</dbReference>
<dbReference type="Gene3D" id="3.30.300.160">
    <property type="entry name" value="Type II secretion system, protein E, N-terminal domain"/>
    <property type="match status" value="1"/>
</dbReference>
<reference evidence="5 6" key="1">
    <citation type="submission" date="2019-02" db="EMBL/GenBank/DDBJ databases">
        <title>Deep-cultivation of Planctomycetes and their phenomic and genomic characterization uncovers novel biology.</title>
        <authorList>
            <person name="Wiegand S."/>
            <person name="Jogler M."/>
            <person name="Boedeker C."/>
            <person name="Pinto D."/>
            <person name="Vollmers J."/>
            <person name="Rivas-Marin E."/>
            <person name="Kohn T."/>
            <person name="Peeters S.H."/>
            <person name="Heuer A."/>
            <person name="Rast P."/>
            <person name="Oberbeckmann S."/>
            <person name="Bunk B."/>
            <person name="Jeske O."/>
            <person name="Meyerdierks A."/>
            <person name="Storesund J.E."/>
            <person name="Kallscheuer N."/>
            <person name="Luecker S."/>
            <person name="Lage O.M."/>
            <person name="Pohl T."/>
            <person name="Merkel B.J."/>
            <person name="Hornburger P."/>
            <person name="Mueller R.-W."/>
            <person name="Bruemmer F."/>
            <person name="Labrenz M."/>
            <person name="Spormann A.M."/>
            <person name="Op Den Camp H."/>
            <person name="Overmann J."/>
            <person name="Amann R."/>
            <person name="Jetten M.S.M."/>
            <person name="Mascher T."/>
            <person name="Medema M.H."/>
            <person name="Devos D.P."/>
            <person name="Kaster A.-K."/>
            <person name="Ovreas L."/>
            <person name="Rohde M."/>
            <person name="Galperin M.Y."/>
            <person name="Jogler C."/>
        </authorList>
    </citation>
    <scope>NUCLEOTIDE SEQUENCE [LARGE SCALE GENOMIC DNA]</scope>
    <source>
        <strain evidence="5 6">Pla123a</strain>
    </source>
</reference>
<comment type="caution">
    <text evidence="5">The sequence shown here is derived from an EMBL/GenBank/DDBJ whole genome shotgun (WGS) entry which is preliminary data.</text>
</comment>
<protein>
    <submittedName>
        <fullName evidence="5">Type II secretion system protein E</fullName>
    </submittedName>
</protein>
<dbReference type="FunFam" id="3.30.450.90:FF:000001">
    <property type="entry name" value="Type II secretion system ATPase GspE"/>
    <property type="match status" value="1"/>
</dbReference>
<dbReference type="InterPro" id="IPR037257">
    <property type="entry name" value="T2SS_E_N_sf"/>
</dbReference>
<dbReference type="Pfam" id="PF00437">
    <property type="entry name" value="T2SSE"/>
    <property type="match status" value="1"/>
</dbReference>
<dbReference type="PROSITE" id="PS00662">
    <property type="entry name" value="T2SP_E"/>
    <property type="match status" value="1"/>
</dbReference>
<dbReference type="PANTHER" id="PTHR30258:SF2">
    <property type="entry name" value="COMG OPERON PROTEIN 1"/>
    <property type="match status" value="1"/>
</dbReference>
<dbReference type="Gene3D" id="3.30.450.90">
    <property type="match status" value="1"/>
</dbReference>
<dbReference type="SUPFAM" id="SSF52540">
    <property type="entry name" value="P-loop containing nucleoside triphosphate hydrolases"/>
    <property type="match status" value="1"/>
</dbReference>
<proteinExistence type="inferred from homology"/>
<evidence type="ECO:0000256" key="2">
    <source>
        <dbReference type="ARBA" id="ARBA00022741"/>
    </source>
</evidence>
<keyword evidence="3" id="KW-0067">ATP-binding</keyword>
<accession>A0A5C5YME3</accession>
<dbReference type="FunFam" id="3.40.50.300:FF:000398">
    <property type="entry name" value="Type IV pilus assembly ATPase PilB"/>
    <property type="match status" value="1"/>
</dbReference>
<dbReference type="OrthoDB" id="244550at2"/>
<dbReference type="Pfam" id="PF05157">
    <property type="entry name" value="MshEN"/>
    <property type="match status" value="1"/>
</dbReference>
<dbReference type="InterPro" id="IPR027417">
    <property type="entry name" value="P-loop_NTPase"/>
</dbReference>
<dbReference type="GO" id="GO:0005886">
    <property type="term" value="C:plasma membrane"/>
    <property type="evidence" value="ECO:0007669"/>
    <property type="project" value="TreeGrafter"/>
</dbReference>
<dbReference type="SMART" id="SM00382">
    <property type="entry name" value="AAA"/>
    <property type="match status" value="1"/>
</dbReference>
<dbReference type="GO" id="GO:0005524">
    <property type="term" value="F:ATP binding"/>
    <property type="evidence" value="ECO:0007669"/>
    <property type="project" value="UniProtKB-KW"/>
</dbReference>
<evidence type="ECO:0000313" key="6">
    <source>
        <dbReference type="Proteomes" id="UP000318478"/>
    </source>
</evidence>
<comment type="similarity">
    <text evidence="1">Belongs to the GSP E family.</text>
</comment>